<reference evidence="15" key="1">
    <citation type="journal article" date="2019" name="Int. J. Syst. Evol. Microbiol.">
        <title>The Global Catalogue of Microorganisms (GCM) 10K type strain sequencing project: providing services to taxonomists for standard genome sequencing and annotation.</title>
        <authorList>
            <consortium name="The Broad Institute Genomics Platform"/>
            <consortium name="The Broad Institute Genome Sequencing Center for Infectious Disease"/>
            <person name="Wu L."/>
            <person name="Ma J."/>
        </authorList>
    </citation>
    <scope>NUCLEOTIDE SEQUENCE [LARGE SCALE GENOMIC DNA]</scope>
    <source>
        <strain evidence="15">KACC 14249</strain>
    </source>
</reference>
<evidence type="ECO:0000256" key="4">
    <source>
        <dbReference type="ARBA" id="ARBA00022475"/>
    </source>
</evidence>
<keyword evidence="14" id="KW-0966">Cell projection</keyword>
<keyword evidence="8 9" id="KW-0975">Bacterial flagellum</keyword>
<evidence type="ECO:0000256" key="5">
    <source>
        <dbReference type="ARBA" id="ARBA00022692"/>
    </source>
</evidence>
<evidence type="ECO:0000256" key="8">
    <source>
        <dbReference type="ARBA" id="ARBA00023143"/>
    </source>
</evidence>
<dbReference type="PANTHER" id="PTHR30046">
    <property type="entry name" value="FLAGELLAR M-RING PROTEIN"/>
    <property type="match status" value="1"/>
</dbReference>
<dbReference type="EMBL" id="JBHSRD010000006">
    <property type="protein sequence ID" value="MFC6008595.1"/>
    <property type="molecule type" value="Genomic_DNA"/>
</dbReference>
<dbReference type="Proteomes" id="UP001596189">
    <property type="component" value="Unassembled WGS sequence"/>
</dbReference>
<evidence type="ECO:0000256" key="10">
    <source>
        <dbReference type="SAM" id="MobiDB-lite"/>
    </source>
</evidence>
<evidence type="ECO:0000256" key="11">
    <source>
        <dbReference type="SAM" id="Phobius"/>
    </source>
</evidence>
<dbReference type="PIRSF" id="PIRSF004862">
    <property type="entry name" value="FliF"/>
    <property type="match status" value="1"/>
</dbReference>
<dbReference type="PRINTS" id="PR01009">
    <property type="entry name" value="FLGMRINGFLIF"/>
</dbReference>
<comment type="caution">
    <text evidence="14">The sequence shown here is derived from an EMBL/GenBank/DDBJ whole genome shotgun (WGS) entry which is preliminary data.</text>
</comment>
<evidence type="ECO:0000259" key="12">
    <source>
        <dbReference type="Pfam" id="PF01514"/>
    </source>
</evidence>
<name>A0ABW1JHS9_9ACTN</name>
<keyword evidence="14" id="KW-0282">Flagellum</keyword>
<keyword evidence="14" id="KW-0969">Cilium</keyword>
<dbReference type="InterPro" id="IPR045851">
    <property type="entry name" value="AMP-bd_C_sf"/>
</dbReference>
<dbReference type="RefSeq" id="WP_345714544.1">
    <property type="nucleotide sequence ID" value="NZ_BAABFP010000002.1"/>
</dbReference>
<feature type="domain" description="Flagellar M-ring C-terminal" evidence="13">
    <location>
        <begin position="254"/>
        <end position="400"/>
    </location>
</feature>
<keyword evidence="7 11" id="KW-0472">Membrane</keyword>
<evidence type="ECO:0000259" key="13">
    <source>
        <dbReference type="Pfam" id="PF08345"/>
    </source>
</evidence>
<dbReference type="InterPro" id="IPR000067">
    <property type="entry name" value="FlgMring_FliF"/>
</dbReference>
<evidence type="ECO:0000256" key="9">
    <source>
        <dbReference type="PIRNR" id="PIRNR004862"/>
    </source>
</evidence>
<gene>
    <name evidence="14" type="primary">fliF</name>
    <name evidence="14" type="ORF">ACFQDO_15770</name>
</gene>
<evidence type="ECO:0000256" key="6">
    <source>
        <dbReference type="ARBA" id="ARBA00022989"/>
    </source>
</evidence>
<dbReference type="Pfam" id="PF08345">
    <property type="entry name" value="YscJ_FliF_C"/>
    <property type="match status" value="1"/>
</dbReference>
<comment type="function">
    <text evidence="9">The M ring may be actively involved in energy transduction.</text>
</comment>
<feature type="compositionally biased region" description="Polar residues" evidence="10">
    <location>
        <begin position="319"/>
        <end position="342"/>
    </location>
</feature>
<dbReference type="PANTHER" id="PTHR30046:SF0">
    <property type="entry name" value="FLAGELLAR M-RING PROTEIN"/>
    <property type="match status" value="1"/>
</dbReference>
<feature type="transmembrane region" description="Helical" evidence="11">
    <location>
        <begin position="427"/>
        <end position="446"/>
    </location>
</feature>
<evidence type="ECO:0000256" key="3">
    <source>
        <dbReference type="ARBA" id="ARBA00007971"/>
    </source>
</evidence>
<dbReference type="InterPro" id="IPR013556">
    <property type="entry name" value="Flag_M-ring_C"/>
</dbReference>
<keyword evidence="15" id="KW-1185">Reference proteome</keyword>
<feature type="domain" description="Flagellar M-ring N-terminal" evidence="12">
    <location>
        <begin position="46"/>
        <end position="220"/>
    </location>
</feature>
<dbReference type="NCBIfam" id="TIGR00206">
    <property type="entry name" value="fliF"/>
    <property type="match status" value="1"/>
</dbReference>
<keyword evidence="4" id="KW-1003">Cell membrane</keyword>
<dbReference type="InterPro" id="IPR006182">
    <property type="entry name" value="FliF_N_dom"/>
</dbReference>
<evidence type="ECO:0000256" key="2">
    <source>
        <dbReference type="ARBA" id="ARBA00004651"/>
    </source>
</evidence>
<organism evidence="14 15">
    <name type="scientific">Angustibacter luteus</name>
    <dbReference type="NCBI Taxonomy" id="658456"/>
    <lineage>
        <taxon>Bacteria</taxon>
        <taxon>Bacillati</taxon>
        <taxon>Actinomycetota</taxon>
        <taxon>Actinomycetes</taxon>
        <taxon>Kineosporiales</taxon>
        <taxon>Kineosporiaceae</taxon>
    </lineage>
</organism>
<evidence type="ECO:0000256" key="1">
    <source>
        <dbReference type="ARBA" id="ARBA00004117"/>
    </source>
</evidence>
<feature type="transmembrane region" description="Helical" evidence="11">
    <location>
        <begin position="21"/>
        <end position="42"/>
    </location>
</feature>
<protein>
    <recommendedName>
        <fullName evidence="9">Flagellar M-ring protein</fullName>
    </recommendedName>
</protein>
<comment type="subcellular location">
    <subcellularLocation>
        <location evidence="1 9">Bacterial flagellum basal body</location>
    </subcellularLocation>
    <subcellularLocation>
        <location evidence="2">Cell membrane</location>
        <topology evidence="2">Multi-pass membrane protein</topology>
    </subcellularLocation>
</comment>
<accession>A0ABW1JHS9</accession>
<keyword evidence="6 11" id="KW-1133">Transmembrane helix</keyword>
<evidence type="ECO:0000256" key="7">
    <source>
        <dbReference type="ARBA" id="ARBA00023136"/>
    </source>
</evidence>
<proteinExistence type="inferred from homology"/>
<dbReference type="InterPro" id="IPR043427">
    <property type="entry name" value="YscJ/FliF"/>
</dbReference>
<dbReference type="Gene3D" id="3.30.300.30">
    <property type="match status" value="1"/>
</dbReference>
<feature type="region of interest" description="Disordered" evidence="10">
    <location>
        <begin position="295"/>
        <end position="350"/>
    </location>
</feature>
<dbReference type="Pfam" id="PF01514">
    <property type="entry name" value="YscJ_FliF"/>
    <property type="match status" value="1"/>
</dbReference>
<keyword evidence="5 11" id="KW-0812">Transmembrane</keyword>
<evidence type="ECO:0000313" key="15">
    <source>
        <dbReference type="Proteomes" id="UP001596189"/>
    </source>
</evidence>
<comment type="similarity">
    <text evidence="3 9">Belongs to the FliF family.</text>
</comment>
<sequence length="530" mass="55271">MPQAMQVTLRRVQTQLGGFSAAQRVIGGLLVVGLLLGGFAFFKWASAPTYAPLFGSLAGEDASAIVDKLDADGVKYQLTDGGSTVLVPKDVVYAERVKLSGQGLPSSSEGGYSLLDKQGVTASQFQQQVTYQRALEGELAKTVQAIDGVSSSVVHLAIPAKDVFLDSESKPTASVLVAMKPGSELSNQQVQSIVHLVASSIEGMSADDVTVVDGKGNLLSTKGSDGATGAGGASNDQLTQDYETRQAAELQGVLDKIVGPGHAVAQVNATLQFDAIDTTTERVYTDKDAKPLATSTTTEKYAGGSGTASGVLGTDNLAVPSSGSGSGNYEKSTTTTNNAQSKVTEHKKAAPGAVVRQSVSVVVDDKVKGVDLTKLQTAVSTAAGIDPTRGDALNVTSMPFDQTATKTAAAELKKAEQAQQRAQLVGWAKQAAIVLGILVLLLVVWLSRKKKKGQTIDELVQLDLVESQVGIPAQRQALEAADRLALPAGDGDSPAPAIPQRRKDDVLALVERQPDEVAELLRGWLADRRG</sequence>
<evidence type="ECO:0000313" key="14">
    <source>
        <dbReference type="EMBL" id="MFC6008595.1"/>
    </source>
</evidence>